<evidence type="ECO:0000256" key="9">
    <source>
        <dbReference type="ARBA" id="ARBA00023235"/>
    </source>
</evidence>
<accession>A0A7C5ANI7</accession>
<proteinExistence type="inferred from homology"/>
<dbReference type="UniPathway" id="UPA00035">
    <property type="reaction ID" value="UER00042"/>
</dbReference>
<dbReference type="GO" id="GO:0004640">
    <property type="term" value="F:phosphoribosylanthranilate isomerase activity"/>
    <property type="evidence" value="ECO:0007669"/>
    <property type="project" value="UniProtKB-UniRule"/>
</dbReference>
<sequence>MRVKICGITNLEDALLAASLGAHALGFIFYQKSPRAIRPEAAREIIRALPPLVLSVGVFVDEEAQVVREISERVGLDWVQLHGRESPEYCRSLGRRVLKGFRIKNEASLAFLSEYQNAVQAFLLDTYRPGTPGGTGETFDWEIARQARKYGPVILAGGLTPDNVAAALQTAKPQGVDVASGVEVSPGKKDPGKLKAFFQAIKTMEGGG</sequence>
<dbReference type="HAMAP" id="MF_00135">
    <property type="entry name" value="PRAI"/>
    <property type="match status" value="1"/>
</dbReference>
<dbReference type="PANTHER" id="PTHR42894:SF1">
    <property type="entry name" value="N-(5'-PHOSPHORIBOSYL)ANTHRANILATE ISOMERASE"/>
    <property type="match status" value="1"/>
</dbReference>
<dbReference type="GO" id="GO:0000162">
    <property type="term" value="P:L-tryptophan biosynthetic process"/>
    <property type="evidence" value="ECO:0007669"/>
    <property type="project" value="UniProtKB-UniRule"/>
</dbReference>
<feature type="domain" description="N-(5'phosphoribosyl) anthranilate isomerase (PRAI)" evidence="11">
    <location>
        <begin position="3"/>
        <end position="200"/>
    </location>
</feature>
<dbReference type="Gene3D" id="3.20.20.70">
    <property type="entry name" value="Aldolase class I"/>
    <property type="match status" value="1"/>
</dbReference>
<comment type="pathway">
    <text evidence="2 10">Amino-acid biosynthesis; L-tryptophan biosynthesis; L-tryptophan from chorismate: step 3/5.</text>
</comment>
<comment type="similarity">
    <text evidence="3 10">Belongs to the TrpF family.</text>
</comment>
<dbReference type="PANTHER" id="PTHR42894">
    <property type="entry name" value="N-(5'-PHOSPHORIBOSYL)ANTHRANILATE ISOMERASE"/>
    <property type="match status" value="1"/>
</dbReference>
<evidence type="ECO:0000256" key="2">
    <source>
        <dbReference type="ARBA" id="ARBA00004664"/>
    </source>
</evidence>
<dbReference type="AlphaFoldDB" id="A0A7C5ANI7"/>
<evidence type="ECO:0000256" key="8">
    <source>
        <dbReference type="ARBA" id="ARBA00023141"/>
    </source>
</evidence>
<keyword evidence="7 10" id="KW-0822">Tryptophan biosynthesis</keyword>
<evidence type="ECO:0000256" key="4">
    <source>
        <dbReference type="ARBA" id="ARBA00012572"/>
    </source>
</evidence>
<comment type="caution">
    <text evidence="12">The sequence shown here is derived from an EMBL/GenBank/DDBJ whole genome shotgun (WGS) entry which is preliminary data.</text>
</comment>
<organism evidence="12">
    <name type="scientific">Desulfobacca acetoxidans</name>
    <dbReference type="NCBI Taxonomy" id="60893"/>
    <lineage>
        <taxon>Bacteria</taxon>
        <taxon>Pseudomonadati</taxon>
        <taxon>Thermodesulfobacteriota</taxon>
        <taxon>Desulfobaccia</taxon>
        <taxon>Desulfobaccales</taxon>
        <taxon>Desulfobaccaceae</taxon>
        <taxon>Desulfobacca</taxon>
    </lineage>
</organism>
<evidence type="ECO:0000256" key="1">
    <source>
        <dbReference type="ARBA" id="ARBA00001164"/>
    </source>
</evidence>
<evidence type="ECO:0000256" key="3">
    <source>
        <dbReference type="ARBA" id="ARBA00007571"/>
    </source>
</evidence>
<name>A0A7C5ANI7_9BACT</name>
<gene>
    <name evidence="10" type="primary">trpF</name>
    <name evidence="12" type="ORF">ENW48_09795</name>
</gene>
<dbReference type="CDD" id="cd00405">
    <property type="entry name" value="PRAI"/>
    <property type="match status" value="1"/>
</dbReference>
<dbReference type="Pfam" id="PF00697">
    <property type="entry name" value="PRAI"/>
    <property type="match status" value="1"/>
</dbReference>
<reference evidence="12" key="1">
    <citation type="journal article" date="2020" name="mSystems">
        <title>Genome- and Community-Level Interaction Insights into Carbon Utilization and Element Cycling Functions of Hydrothermarchaeota in Hydrothermal Sediment.</title>
        <authorList>
            <person name="Zhou Z."/>
            <person name="Liu Y."/>
            <person name="Xu W."/>
            <person name="Pan J."/>
            <person name="Luo Z.H."/>
            <person name="Li M."/>
        </authorList>
    </citation>
    <scope>NUCLEOTIDE SEQUENCE [LARGE SCALE GENOMIC DNA]</scope>
    <source>
        <strain evidence="12">SpSt-853</strain>
    </source>
</reference>
<comment type="catalytic activity">
    <reaction evidence="1 10">
        <text>N-(5-phospho-beta-D-ribosyl)anthranilate = 1-(2-carboxyphenylamino)-1-deoxy-D-ribulose 5-phosphate</text>
        <dbReference type="Rhea" id="RHEA:21540"/>
        <dbReference type="ChEBI" id="CHEBI:18277"/>
        <dbReference type="ChEBI" id="CHEBI:58613"/>
        <dbReference type="EC" id="5.3.1.24"/>
    </reaction>
</comment>
<dbReference type="EMBL" id="DTKJ01000066">
    <property type="protein sequence ID" value="HGZ12492.1"/>
    <property type="molecule type" value="Genomic_DNA"/>
</dbReference>
<dbReference type="SUPFAM" id="SSF51366">
    <property type="entry name" value="Ribulose-phoshate binding barrel"/>
    <property type="match status" value="1"/>
</dbReference>
<dbReference type="InterPro" id="IPR044643">
    <property type="entry name" value="TrpF_fam"/>
</dbReference>
<dbReference type="EC" id="5.3.1.24" evidence="4 10"/>
<keyword evidence="9 10" id="KW-0413">Isomerase</keyword>
<protein>
    <recommendedName>
        <fullName evidence="5 10">N-(5'-phosphoribosyl)anthranilate isomerase</fullName>
        <shortName evidence="10">PRAI</shortName>
        <ecNumber evidence="4 10">5.3.1.24</ecNumber>
    </recommendedName>
</protein>
<dbReference type="InterPro" id="IPR001240">
    <property type="entry name" value="PRAI_dom"/>
</dbReference>
<dbReference type="InterPro" id="IPR011060">
    <property type="entry name" value="RibuloseP-bd_barrel"/>
</dbReference>
<keyword evidence="6 10" id="KW-0028">Amino-acid biosynthesis</keyword>
<dbReference type="NCBIfam" id="NF002298">
    <property type="entry name" value="PRK01222.1-4"/>
    <property type="match status" value="1"/>
</dbReference>
<evidence type="ECO:0000256" key="7">
    <source>
        <dbReference type="ARBA" id="ARBA00022822"/>
    </source>
</evidence>
<evidence type="ECO:0000259" key="11">
    <source>
        <dbReference type="Pfam" id="PF00697"/>
    </source>
</evidence>
<dbReference type="FunFam" id="3.20.20.70:FF:000075">
    <property type="entry name" value="Tryptophan biosynthesis protein TRP1"/>
    <property type="match status" value="1"/>
</dbReference>
<dbReference type="InterPro" id="IPR013785">
    <property type="entry name" value="Aldolase_TIM"/>
</dbReference>
<evidence type="ECO:0000256" key="6">
    <source>
        <dbReference type="ARBA" id="ARBA00022605"/>
    </source>
</evidence>
<evidence type="ECO:0000256" key="10">
    <source>
        <dbReference type="HAMAP-Rule" id="MF_00135"/>
    </source>
</evidence>
<evidence type="ECO:0000256" key="5">
    <source>
        <dbReference type="ARBA" id="ARBA00022272"/>
    </source>
</evidence>
<evidence type="ECO:0000313" key="12">
    <source>
        <dbReference type="EMBL" id="HGZ12492.1"/>
    </source>
</evidence>
<keyword evidence="8 10" id="KW-0057">Aromatic amino acid biosynthesis</keyword>